<name>A0ABQ9X797_9EUKA</name>
<accession>A0ABQ9X797</accession>
<sequence length="163" mass="18556">MKRLRNPAQECLSVLQSKQDERVFRVPARNNLSGILHCGTVLLENIPPLSPAPSEPPPRSKTLRIPLHSFVLATHGFSDSIPDLCELSEDEVWNEVTDVSPAPQMRWHPRRVVIDRSLLPEHLPEEEWLSSFTSFIHRLFDNPFVPVTTSRHTFDSATAIYAK</sequence>
<gene>
    <name evidence="1" type="ORF">BLNAU_17538</name>
</gene>
<evidence type="ECO:0000313" key="2">
    <source>
        <dbReference type="Proteomes" id="UP001281761"/>
    </source>
</evidence>
<evidence type="ECO:0000313" key="1">
    <source>
        <dbReference type="EMBL" id="KAK2947518.1"/>
    </source>
</evidence>
<proteinExistence type="predicted"/>
<protein>
    <submittedName>
        <fullName evidence="1">Uncharacterized protein</fullName>
    </submittedName>
</protein>
<dbReference type="EMBL" id="JARBJD010000198">
    <property type="protein sequence ID" value="KAK2947518.1"/>
    <property type="molecule type" value="Genomic_DNA"/>
</dbReference>
<dbReference type="Proteomes" id="UP001281761">
    <property type="component" value="Unassembled WGS sequence"/>
</dbReference>
<comment type="caution">
    <text evidence="1">The sequence shown here is derived from an EMBL/GenBank/DDBJ whole genome shotgun (WGS) entry which is preliminary data.</text>
</comment>
<organism evidence="1 2">
    <name type="scientific">Blattamonas nauphoetae</name>
    <dbReference type="NCBI Taxonomy" id="2049346"/>
    <lineage>
        <taxon>Eukaryota</taxon>
        <taxon>Metamonada</taxon>
        <taxon>Preaxostyla</taxon>
        <taxon>Oxymonadida</taxon>
        <taxon>Blattamonas</taxon>
    </lineage>
</organism>
<reference evidence="1 2" key="1">
    <citation type="journal article" date="2022" name="bioRxiv">
        <title>Genomics of Preaxostyla Flagellates Illuminates Evolutionary Transitions and the Path Towards Mitochondrial Loss.</title>
        <authorList>
            <person name="Novak L.V.F."/>
            <person name="Treitli S.C."/>
            <person name="Pyrih J."/>
            <person name="Halakuc P."/>
            <person name="Pipaliya S.V."/>
            <person name="Vacek V."/>
            <person name="Brzon O."/>
            <person name="Soukal P."/>
            <person name="Eme L."/>
            <person name="Dacks J.B."/>
            <person name="Karnkowska A."/>
            <person name="Elias M."/>
            <person name="Hampl V."/>
        </authorList>
    </citation>
    <scope>NUCLEOTIDE SEQUENCE [LARGE SCALE GENOMIC DNA]</scope>
    <source>
        <strain evidence="1">NAU3</strain>
        <tissue evidence="1">Gut</tissue>
    </source>
</reference>
<keyword evidence="2" id="KW-1185">Reference proteome</keyword>